<dbReference type="STRING" id="503106.A0A218ZAZ4"/>
<accession>A0A218ZAZ4</accession>
<dbReference type="InParanoid" id="A0A218ZAZ4"/>
<dbReference type="EMBL" id="MZNU01000094">
    <property type="protein sequence ID" value="OWP04713.1"/>
    <property type="molecule type" value="Genomic_DNA"/>
</dbReference>
<proteinExistence type="predicted"/>
<dbReference type="AlphaFoldDB" id="A0A218ZAZ4"/>
<feature type="compositionally biased region" description="Basic and acidic residues" evidence="1">
    <location>
        <begin position="237"/>
        <end position="251"/>
    </location>
</feature>
<comment type="caution">
    <text evidence="2">The sequence shown here is derived from an EMBL/GenBank/DDBJ whole genome shotgun (WGS) entry which is preliminary data.</text>
</comment>
<evidence type="ECO:0000313" key="3">
    <source>
        <dbReference type="Proteomes" id="UP000242519"/>
    </source>
</evidence>
<organism evidence="2 3">
    <name type="scientific">Diplocarpon coronariae</name>
    <dbReference type="NCBI Taxonomy" id="2795749"/>
    <lineage>
        <taxon>Eukaryota</taxon>
        <taxon>Fungi</taxon>
        <taxon>Dikarya</taxon>
        <taxon>Ascomycota</taxon>
        <taxon>Pezizomycotina</taxon>
        <taxon>Leotiomycetes</taxon>
        <taxon>Helotiales</taxon>
        <taxon>Drepanopezizaceae</taxon>
        <taxon>Diplocarpon</taxon>
    </lineage>
</organism>
<evidence type="ECO:0000313" key="2">
    <source>
        <dbReference type="EMBL" id="OWP04713.1"/>
    </source>
</evidence>
<gene>
    <name evidence="2" type="ORF">B2J93_558</name>
</gene>
<keyword evidence="3" id="KW-1185">Reference proteome</keyword>
<sequence>MRPPPPHMYTMQTDDPKIFFPRKSVDMALLKKELAKHLVTSPLPCGNIGASEYQSGCPLLPRDVAEDNNNTAAEAVSRNMIEAGVLLVGAVPDGSAPVQTSNIFIAVLPAWRGALVYRYLKIGWNSSATVRGQMEKDQDSLAHDKVPQLEVVTFESGAHLNEAHYRRLDFRDIFFGELQAKRLALRIKSLLTQQQVLVLMYGQLRMMGKQLSDAEQAWEKAQAELAREAETASIPEVEIKSESTDSPENFKFKQRPSAAAPDETCTATKKHRISAAITEGRE</sequence>
<evidence type="ECO:0000256" key="1">
    <source>
        <dbReference type="SAM" id="MobiDB-lite"/>
    </source>
</evidence>
<reference evidence="2 3" key="1">
    <citation type="submission" date="2017-04" db="EMBL/GenBank/DDBJ databases">
        <title>Draft genome sequence of Marssonina coronaria NL1: causal agent of apple blotch.</title>
        <authorList>
            <person name="Cheng Q."/>
        </authorList>
    </citation>
    <scope>NUCLEOTIDE SEQUENCE [LARGE SCALE GENOMIC DNA]</scope>
    <source>
        <strain evidence="2 3">NL1</strain>
    </source>
</reference>
<feature type="region of interest" description="Disordered" evidence="1">
    <location>
        <begin position="229"/>
        <end position="282"/>
    </location>
</feature>
<name>A0A218ZAZ4_9HELO</name>
<dbReference type="Proteomes" id="UP000242519">
    <property type="component" value="Unassembled WGS sequence"/>
</dbReference>
<protein>
    <submittedName>
        <fullName evidence="2">Uncharacterized protein</fullName>
    </submittedName>
</protein>